<evidence type="ECO:0000259" key="13">
    <source>
        <dbReference type="PROSITE" id="PS50885"/>
    </source>
</evidence>
<keyword evidence="8 11" id="KW-1133">Transmembrane helix</keyword>
<sequence length="466" mass="50252">MILGLRARLILVHLAVVVIVLACSAAGAYWMLRQAVHSRLDAALLALAETERAMLLEGGEQSIKIHETAPGPAPPSFIRLDRLVQIVDGDGRVLARSANLGTARLPSPPGLLSRLSRGETVFDTLPAFGEEPVRMVSIPVRKDGSRLAIQVAGSLDDARNVMKSAGLLFIVLTSGLLVAVGIAGTSLTRRAFHAIDEVVRQARRIGEANLGERLPHPGSRDEIGRLVDTLNEMLGRLERSFEVQRRFTADASHELRSPLSRLRAELEITLRRPRRPDEYERTLHSCLEEVERLTQLVEALLELARLDAQQEAVPGENVCLNTVLAEVVRRQQPLAQERSIGIVVETSQPVTAWVSGASIGVAFSNVLENALKFSPPGGTVHIGLAADAREAVVSICDNGPGIEPGEKDRLFERFFRGSVARAGAMPGTGLGLALSQALVRHCGGTIEVTNIPEGGARFTIRLPLGP</sequence>
<keyword evidence="10 11" id="KW-0472">Membrane</keyword>
<dbReference type="PROSITE" id="PS50109">
    <property type="entry name" value="HIS_KIN"/>
    <property type="match status" value="1"/>
</dbReference>
<gene>
    <name evidence="14" type="ORF">MCNOR_2251</name>
</gene>
<dbReference type="SUPFAM" id="SSF158472">
    <property type="entry name" value="HAMP domain-like"/>
    <property type="match status" value="1"/>
</dbReference>
<dbReference type="InterPro" id="IPR005467">
    <property type="entry name" value="His_kinase_dom"/>
</dbReference>
<dbReference type="InterPro" id="IPR036097">
    <property type="entry name" value="HisK_dim/P_sf"/>
</dbReference>
<evidence type="ECO:0000256" key="9">
    <source>
        <dbReference type="ARBA" id="ARBA00023012"/>
    </source>
</evidence>
<dbReference type="Gene3D" id="6.10.340.10">
    <property type="match status" value="1"/>
</dbReference>
<dbReference type="InterPro" id="IPR003594">
    <property type="entry name" value="HATPase_dom"/>
</dbReference>
<evidence type="ECO:0000256" key="2">
    <source>
        <dbReference type="ARBA" id="ARBA00004141"/>
    </source>
</evidence>
<evidence type="ECO:0000256" key="4">
    <source>
        <dbReference type="ARBA" id="ARBA00022553"/>
    </source>
</evidence>
<dbReference type="GO" id="GO:0005886">
    <property type="term" value="C:plasma membrane"/>
    <property type="evidence" value="ECO:0007669"/>
    <property type="project" value="TreeGrafter"/>
</dbReference>
<comment type="subcellular location">
    <subcellularLocation>
        <location evidence="2">Membrane</location>
        <topology evidence="2">Multi-pass membrane protein</topology>
    </subcellularLocation>
</comment>
<evidence type="ECO:0000259" key="12">
    <source>
        <dbReference type="PROSITE" id="PS50109"/>
    </source>
</evidence>
<dbReference type="Pfam" id="PF00672">
    <property type="entry name" value="HAMP"/>
    <property type="match status" value="1"/>
</dbReference>
<dbReference type="Proteomes" id="UP001158598">
    <property type="component" value="Chromosome"/>
</dbReference>
<dbReference type="CDD" id="cd00082">
    <property type="entry name" value="HisKA"/>
    <property type="match status" value="1"/>
</dbReference>
<dbReference type="SMART" id="SM00304">
    <property type="entry name" value="HAMP"/>
    <property type="match status" value="1"/>
</dbReference>
<dbReference type="AlphaFoldDB" id="A0AA35UIR7"/>
<dbReference type="Gene3D" id="1.10.287.130">
    <property type="match status" value="1"/>
</dbReference>
<proteinExistence type="predicted"/>
<reference evidence="14" key="1">
    <citation type="submission" date="2023-03" db="EMBL/GenBank/DDBJ databases">
        <authorList>
            <person name="Pearce D."/>
        </authorList>
    </citation>
    <scope>NUCLEOTIDE SEQUENCE</scope>
    <source>
        <strain evidence="14">Mc</strain>
    </source>
</reference>
<dbReference type="SUPFAM" id="SSF47384">
    <property type="entry name" value="Homodimeric domain of signal transducing histidine kinase"/>
    <property type="match status" value="1"/>
</dbReference>
<comment type="catalytic activity">
    <reaction evidence="1">
        <text>ATP + protein L-histidine = ADP + protein N-phospho-L-histidine.</text>
        <dbReference type="EC" id="2.7.13.3"/>
    </reaction>
</comment>
<dbReference type="InterPro" id="IPR003660">
    <property type="entry name" value="HAMP_dom"/>
</dbReference>
<protein>
    <recommendedName>
        <fullName evidence="3">histidine kinase</fullName>
        <ecNumber evidence="3">2.7.13.3</ecNumber>
    </recommendedName>
</protein>
<feature type="domain" description="HAMP" evidence="13">
    <location>
        <begin position="189"/>
        <end position="242"/>
    </location>
</feature>
<dbReference type="Pfam" id="PF08521">
    <property type="entry name" value="2CSK_N"/>
    <property type="match status" value="1"/>
</dbReference>
<dbReference type="InterPro" id="IPR004358">
    <property type="entry name" value="Sig_transdc_His_kin-like_C"/>
</dbReference>
<evidence type="ECO:0000256" key="10">
    <source>
        <dbReference type="ARBA" id="ARBA00023136"/>
    </source>
</evidence>
<keyword evidence="6 11" id="KW-0812">Transmembrane</keyword>
<dbReference type="InterPro" id="IPR013727">
    <property type="entry name" value="2CSK_N"/>
</dbReference>
<feature type="transmembrane region" description="Helical" evidence="11">
    <location>
        <begin position="167"/>
        <end position="187"/>
    </location>
</feature>
<dbReference type="InterPro" id="IPR050428">
    <property type="entry name" value="TCS_sensor_his_kinase"/>
</dbReference>
<keyword evidence="5 14" id="KW-0808">Transferase</keyword>
<organism evidence="14 15">
    <name type="scientific">Methylococcus capsulatus</name>
    <dbReference type="NCBI Taxonomy" id="414"/>
    <lineage>
        <taxon>Bacteria</taxon>
        <taxon>Pseudomonadati</taxon>
        <taxon>Pseudomonadota</taxon>
        <taxon>Gammaproteobacteria</taxon>
        <taxon>Methylococcales</taxon>
        <taxon>Methylococcaceae</taxon>
        <taxon>Methylococcus</taxon>
    </lineage>
</organism>
<keyword evidence="4" id="KW-0597">Phosphoprotein</keyword>
<evidence type="ECO:0000256" key="8">
    <source>
        <dbReference type="ARBA" id="ARBA00022989"/>
    </source>
</evidence>
<dbReference type="RefSeq" id="WP_017365421.1">
    <property type="nucleotide sequence ID" value="NZ_OX458332.1"/>
</dbReference>
<dbReference type="InterPro" id="IPR003661">
    <property type="entry name" value="HisK_dim/P_dom"/>
</dbReference>
<dbReference type="PANTHER" id="PTHR45436">
    <property type="entry name" value="SENSOR HISTIDINE KINASE YKOH"/>
    <property type="match status" value="1"/>
</dbReference>
<dbReference type="Gene3D" id="3.30.565.10">
    <property type="entry name" value="Histidine kinase-like ATPase, C-terminal domain"/>
    <property type="match status" value="1"/>
</dbReference>
<dbReference type="EC" id="2.7.13.3" evidence="3"/>
<dbReference type="CDD" id="cd06225">
    <property type="entry name" value="HAMP"/>
    <property type="match status" value="1"/>
</dbReference>
<evidence type="ECO:0000256" key="5">
    <source>
        <dbReference type="ARBA" id="ARBA00022679"/>
    </source>
</evidence>
<dbReference type="CDD" id="cd00075">
    <property type="entry name" value="HATPase"/>
    <property type="match status" value="1"/>
</dbReference>
<dbReference type="PROSITE" id="PS50885">
    <property type="entry name" value="HAMP"/>
    <property type="match status" value="1"/>
</dbReference>
<evidence type="ECO:0000256" key="1">
    <source>
        <dbReference type="ARBA" id="ARBA00000085"/>
    </source>
</evidence>
<evidence type="ECO:0000256" key="3">
    <source>
        <dbReference type="ARBA" id="ARBA00012438"/>
    </source>
</evidence>
<dbReference type="SUPFAM" id="SSF55874">
    <property type="entry name" value="ATPase domain of HSP90 chaperone/DNA topoisomerase II/histidine kinase"/>
    <property type="match status" value="1"/>
</dbReference>
<evidence type="ECO:0000256" key="11">
    <source>
        <dbReference type="SAM" id="Phobius"/>
    </source>
</evidence>
<evidence type="ECO:0000256" key="6">
    <source>
        <dbReference type="ARBA" id="ARBA00022692"/>
    </source>
</evidence>
<dbReference type="PRINTS" id="PR00344">
    <property type="entry name" value="BCTRLSENSOR"/>
</dbReference>
<accession>A0AA35UIR7</accession>
<evidence type="ECO:0000313" key="14">
    <source>
        <dbReference type="EMBL" id="CAI8837423.1"/>
    </source>
</evidence>
<dbReference type="SMART" id="SM00388">
    <property type="entry name" value="HisKA"/>
    <property type="match status" value="1"/>
</dbReference>
<dbReference type="EMBL" id="OX458332">
    <property type="protein sequence ID" value="CAI8837423.1"/>
    <property type="molecule type" value="Genomic_DNA"/>
</dbReference>
<feature type="domain" description="Histidine kinase" evidence="12">
    <location>
        <begin position="250"/>
        <end position="466"/>
    </location>
</feature>
<keyword evidence="7 14" id="KW-0418">Kinase</keyword>
<dbReference type="FunFam" id="1.10.287.130:FF:000001">
    <property type="entry name" value="Two-component sensor histidine kinase"/>
    <property type="match status" value="1"/>
</dbReference>
<dbReference type="Pfam" id="PF00512">
    <property type="entry name" value="HisKA"/>
    <property type="match status" value="1"/>
</dbReference>
<keyword evidence="9" id="KW-0902">Two-component regulatory system</keyword>
<dbReference type="Pfam" id="PF02518">
    <property type="entry name" value="HATPase_c"/>
    <property type="match status" value="1"/>
</dbReference>
<evidence type="ECO:0000313" key="15">
    <source>
        <dbReference type="Proteomes" id="UP001158598"/>
    </source>
</evidence>
<evidence type="ECO:0000256" key="7">
    <source>
        <dbReference type="ARBA" id="ARBA00022777"/>
    </source>
</evidence>
<dbReference type="GO" id="GO:0000155">
    <property type="term" value="F:phosphorelay sensor kinase activity"/>
    <property type="evidence" value="ECO:0007669"/>
    <property type="project" value="InterPro"/>
</dbReference>
<dbReference type="InterPro" id="IPR036890">
    <property type="entry name" value="HATPase_C_sf"/>
</dbReference>
<dbReference type="SMART" id="SM00387">
    <property type="entry name" value="HATPase_c"/>
    <property type="match status" value="1"/>
</dbReference>
<dbReference type="PANTHER" id="PTHR45436:SF15">
    <property type="entry name" value="SENSOR HISTIDINE KINASE CUSS"/>
    <property type="match status" value="1"/>
</dbReference>
<name>A0AA35UIR7_METCP</name>
<dbReference type="PROSITE" id="PS51257">
    <property type="entry name" value="PROKAR_LIPOPROTEIN"/>
    <property type="match status" value="1"/>
</dbReference>
<feature type="transmembrane region" description="Helical" evidence="11">
    <location>
        <begin position="12"/>
        <end position="32"/>
    </location>
</feature>